<proteinExistence type="predicted"/>
<accession>A0A7U1BC63</accession>
<dbReference type="EMBL" id="MN876886">
    <property type="protein sequence ID" value="QQY96679.1"/>
    <property type="molecule type" value="Genomic_RNA"/>
</dbReference>
<organism evidence="1">
    <name type="scientific">Equine encephalosis virus 3</name>
    <dbReference type="NCBI Taxonomy" id="201493"/>
    <lineage>
        <taxon>Viruses</taxon>
        <taxon>Riboviria</taxon>
        <taxon>Orthornavirae</taxon>
        <taxon>Duplornaviricota</taxon>
        <taxon>Resentoviricetes</taxon>
        <taxon>Reovirales</taxon>
        <taxon>Sedoreoviridae</taxon>
        <taxon>Orbivirus</taxon>
        <taxon>Orbivirus betaequi</taxon>
        <taxon>Equine encephalosis virus</taxon>
    </lineage>
</organism>
<reference evidence="1" key="1">
    <citation type="submission" date="2019-12" db="EMBL/GenBank/DDBJ databases">
        <title>Equine encephalosis virus genome sequencing and assembly.</title>
        <authorList>
            <person name="Guthrie A.J."/>
            <person name="Coetzee P."/>
            <person name="Lourens C.W."/>
            <person name="MacLachlan N.J."/>
            <person name="Weyer C.T."/>
            <person name="le Grange M."/>
        </authorList>
    </citation>
    <scope>NUCLEOTIDE SEQUENCE</scope>
    <source>
        <strain evidence="1">3/E.caballus-labstr/ZAF/1971/Naboomspruit-Gamil_M9_71</strain>
    </source>
</reference>
<protein>
    <submittedName>
        <fullName evidence="1">VP2</fullName>
    </submittedName>
</protein>
<name>A0A7U1BC63_9REOV</name>
<sequence length="1043" mass="120239">MDFRVLVCNDVGGGSSLTDSDLDTYEDEMTIIIRANNQYLMAINEAVSYRDDVDLLGRGLQTSAGTYDQTVWPKDLTHFDLYDPTDQISDVLKKTKVDGETTTTQLTSLRYGKLVKESREIRRKQKEKTWIVRGHYTELQRAEEQFALMCNANQHKDICSRDVTRLVGNRVKIKTLIGEVNMPGWLESSYSLVRESKHLDICGWTRSAFDFYRMGFIYIYEKYKYVQTHTTLSTAIQSAGSQAQTVVARLLSGKFERAKVEMVRTLPIIPKCVGGNDYAVPEGTLYKYLSIYMKILEVSSVAFLEEEKKRITKMVEAHIREEDRSFEKFKATGRSPLLQSINRVLNLRDTILGITRTHREGDLFFFSTSSKLYLVWRNEMGTRRFTADQYADWIMREDSKRLEAHLSDKANFANFLRYWKAIPRELRFQTVYRKDGTRVNGKDLDVHFDRTFNWFREHLCVLIHRGQDREMFSKIIEFTIRTAYDGMIPRCKPEALTSFLKVLAFCMTSVKLDDQFYDTRVEVDDGRDEGLFWECKQSVTEPSRYGIILTSDSMEGCKEYYKKLLIDPEYEAASEKEVLRGEGQDVHSLYPAEEVNDQWIAVPRFIGYSYRLYRSNQERGVKTTYGYAEVLTSPQSQYYRHQVVVTGGCREIRDRFVDRTYSNRLRLPTPAERDGNHPCLVSKLAKTAERGVGSALAFFLGRFFDLDVLIVDLAESALNKPERFPEGFMEALETHYPRYRVELMECLQLWRVRRSLKLREGITLMLLAPANWIVLDITIERALVKFFDIKLSLENIYDTMRAIVDKSKFLEHISSVLRPINRTRDFFSWNAMVILTTLFVPEYLEYPKTVPIFLATATSIVAVPIKMKDYTMGGVAMNVFRYFDTVPPKSLDRELDTEEKGLLLSLKKSYLDKIHWSGSESVMGGIYTPFQSWVGMGCMGVKEKIEILVPTSTPNQSHFVITFGGCESLESDVKAVQAVLDEGKGLGQLDIIINQEGALLISDTLPRVKRYKHLAHSEMLDGCIIRLDAASRFDTYMAAKILN</sequence>
<evidence type="ECO:0000313" key="1">
    <source>
        <dbReference type="EMBL" id="QQY96679.1"/>
    </source>
</evidence>